<accession>A0A0A8XMT7</accession>
<dbReference type="EMBL" id="GBRH01283526">
    <property type="protein sequence ID" value="JAD14369.1"/>
    <property type="molecule type" value="Transcribed_RNA"/>
</dbReference>
<dbReference type="AlphaFoldDB" id="A0A0A8XMT7"/>
<sequence>MLYNLLTMEGNMSSLPSEAVTLMGMYGRNE</sequence>
<name>A0A0A8XMT7_ARUDO</name>
<proteinExistence type="predicted"/>
<reference evidence="1" key="2">
    <citation type="journal article" date="2015" name="Data Brief">
        <title>Shoot transcriptome of the giant reed, Arundo donax.</title>
        <authorList>
            <person name="Barrero R.A."/>
            <person name="Guerrero F.D."/>
            <person name="Moolhuijzen P."/>
            <person name="Goolsby J.A."/>
            <person name="Tidwell J."/>
            <person name="Bellgard S.E."/>
            <person name="Bellgard M.I."/>
        </authorList>
    </citation>
    <scope>NUCLEOTIDE SEQUENCE</scope>
    <source>
        <tissue evidence="1">Shoot tissue taken approximately 20 cm above the soil surface</tissue>
    </source>
</reference>
<reference evidence="1" key="1">
    <citation type="submission" date="2014-09" db="EMBL/GenBank/DDBJ databases">
        <authorList>
            <person name="Magalhaes I.L.F."/>
            <person name="Oliveira U."/>
            <person name="Santos F.R."/>
            <person name="Vidigal T.H.D.A."/>
            <person name="Brescovit A.D."/>
            <person name="Santos A.J."/>
        </authorList>
    </citation>
    <scope>NUCLEOTIDE SEQUENCE</scope>
    <source>
        <tissue evidence="1">Shoot tissue taken approximately 20 cm above the soil surface</tissue>
    </source>
</reference>
<organism evidence="1">
    <name type="scientific">Arundo donax</name>
    <name type="common">Giant reed</name>
    <name type="synonym">Donax arundinaceus</name>
    <dbReference type="NCBI Taxonomy" id="35708"/>
    <lineage>
        <taxon>Eukaryota</taxon>
        <taxon>Viridiplantae</taxon>
        <taxon>Streptophyta</taxon>
        <taxon>Embryophyta</taxon>
        <taxon>Tracheophyta</taxon>
        <taxon>Spermatophyta</taxon>
        <taxon>Magnoliopsida</taxon>
        <taxon>Liliopsida</taxon>
        <taxon>Poales</taxon>
        <taxon>Poaceae</taxon>
        <taxon>PACMAD clade</taxon>
        <taxon>Arundinoideae</taxon>
        <taxon>Arundineae</taxon>
        <taxon>Arundo</taxon>
    </lineage>
</organism>
<evidence type="ECO:0000313" key="1">
    <source>
        <dbReference type="EMBL" id="JAD14369.1"/>
    </source>
</evidence>
<protein>
    <submittedName>
        <fullName evidence="1">Uncharacterized protein</fullName>
    </submittedName>
</protein>